<accession>A0A0B6YKB3</accession>
<dbReference type="EMBL" id="HACG01009764">
    <property type="protein sequence ID" value="CEK56629.1"/>
    <property type="molecule type" value="Transcribed_RNA"/>
</dbReference>
<dbReference type="AlphaFoldDB" id="A0A0B6YKB3"/>
<gene>
    <name evidence="1" type="primary">ORF28109</name>
</gene>
<name>A0A0B6YKB3_9EUPU</name>
<protein>
    <submittedName>
        <fullName evidence="1">Uncharacterized protein</fullName>
    </submittedName>
</protein>
<sequence>LYGTVWNIFVLSVTSPSDDVCSCKECFPAGTASDCSTVDNDDVDGCSVDSSCRDCAVDDCDVKYCSVLFTTFNGGVVTDDANDDSIVDGDAIGNRAIC</sequence>
<reference evidence="1" key="1">
    <citation type="submission" date="2014-12" db="EMBL/GenBank/DDBJ databases">
        <title>Insight into the proteome of Arion vulgaris.</title>
        <authorList>
            <person name="Aradska J."/>
            <person name="Bulat T."/>
            <person name="Smidak R."/>
            <person name="Sarate P."/>
            <person name="Gangsoo J."/>
            <person name="Sialana F."/>
            <person name="Bilban M."/>
            <person name="Lubec G."/>
        </authorList>
    </citation>
    <scope>NUCLEOTIDE SEQUENCE</scope>
    <source>
        <tissue evidence="1">Skin</tissue>
    </source>
</reference>
<feature type="non-terminal residue" evidence="1">
    <location>
        <position position="98"/>
    </location>
</feature>
<evidence type="ECO:0000313" key="1">
    <source>
        <dbReference type="EMBL" id="CEK56629.1"/>
    </source>
</evidence>
<organism evidence="1">
    <name type="scientific">Arion vulgaris</name>
    <dbReference type="NCBI Taxonomy" id="1028688"/>
    <lineage>
        <taxon>Eukaryota</taxon>
        <taxon>Metazoa</taxon>
        <taxon>Spiralia</taxon>
        <taxon>Lophotrochozoa</taxon>
        <taxon>Mollusca</taxon>
        <taxon>Gastropoda</taxon>
        <taxon>Heterobranchia</taxon>
        <taxon>Euthyneura</taxon>
        <taxon>Panpulmonata</taxon>
        <taxon>Eupulmonata</taxon>
        <taxon>Stylommatophora</taxon>
        <taxon>Helicina</taxon>
        <taxon>Arionoidea</taxon>
        <taxon>Arionidae</taxon>
        <taxon>Arion</taxon>
    </lineage>
</organism>
<feature type="non-terminal residue" evidence="1">
    <location>
        <position position="1"/>
    </location>
</feature>
<proteinExistence type="predicted"/>